<protein>
    <submittedName>
        <fullName evidence="1">Uncharacterized protein</fullName>
    </submittedName>
</protein>
<organism evidence="1">
    <name type="scientific">Lepeophtheirus salmonis</name>
    <name type="common">Salmon louse</name>
    <name type="synonym">Caligus salmonis</name>
    <dbReference type="NCBI Taxonomy" id="72036"/>
    <lineage>
        <taxon>Eukaryota</taxon>
        <taxon>Metazoa</taxon>
        <taxon>Ecdysozoa</taxon>
        <taxon>Arthropoda</taxon>
        <taxon>Crustacea</taxon>
        <taxon>Multicrustacea</taxon>
        <taxon>Hexanauplia</taxon>
        <taxon>Copepoda</taxon>
        <taxon>Siphonostomatoida</taxon>
        <taxon>Caligidae</taxon>
        <taxon>Lepeophtheirus</taxon>
    </lineage>
</organism>
<proteinExistence type="predicted"/>
<feature type="non-terminal residue" evidence="1">
    <location>
        <position position="1"/>
    </location>
</feature>
<sequence length="52" mass="6159">YIYIIYEFKVKIRTLQFLNFRGDTIDSPTGYRTQGRVYKNISLVPAQSRCQP</sequence>
<name>A0A0K2ULE6_LEPSM</name>
<accession>A0A0K2ULE6</accession>
<evidence type="ECO:0000313" key="1">
    <source>
        <dbReference type="EMBL" id="CDW39088.1"/>
    </source>
</evidence>
<reference evidence="1" key="1">
    <citation type="submission" date="2014-05" db="EMBL/GenBank/DDBJ databases">
        <authorList>
            <person name="Chronopoulou M."/>
        </authorList>
    </citation>
    <scope>NUCLEOTIDE SEQUENCE</scope>
    <source>
        <tissue evidence="1">Whole organism</tissue>
    </source>
</reference>
<dbReference type="AlphaFoldDB" id="A0A0K2ULE6"/>
<dbReference type="EMBL" id="HACA01021727">
    <property type="protein sequence ID" value="CDW39088.1"/>
    <property type="molecule type" value="Transcribed_RNA"/>
</dbReference>